<evidence type="ECO:0000313" key="2">
    <source>
        <dbReference type="EMBL" id="KAF2429255.1"/>
    </source>
</evidence>
<name>A0A9P4NPH2_9PEZI</name>
<feature type="compositionally biased region" description="Polar residues" evidence="1">
    <location>
        <begin position="653"/>
        <end position="667"/>
    </location>
</feature>
<feature type="compositionally biased region" description="Polar residues" evidence="1">
    <location>
        <begin position="451"/>
        <end position="464"/>
    </location>
</feature>
<organism evidence="2 3">
    <name type="scientific">Tothia fuscella</name>
    <dbReference type="NCBI Taxonomy" id="1048955"/>
    <lineage>
        <taxon>Eukaryota</taxon>
        <taxon>Fungi</taxon>
        <taxon>Dikarya</taxon>
        <taxon>Ascomycota</taxon>
        <taxon>Pezizomycotina</taxon>
        <taxon>Dothideomycetes</taxon>
        <taxon>Pleosporomycetidae</taxon>
        <taxon>Venturiales</taxon>
        <taxon>Cylindrosympodiaceae</taxon>
        <taxon>Tothia</taxon>
    </lineage>
</organism>
<feature type="compositionally biased region" description="Basic and acidic residues" evidence="1">
    <location>
        <begin position="465"/>
        <end position="477"/>
    </location>
</feature>
<feature type="compositionally biased region" description="Basic and acidic residues" evidence="1">
    <location>
        <begin position="430"/>
        <end position="443"/>
    </location>
</feature>
<feature type="compositionally biased region" description="Polar residues" evidence="1">
    <location>
        <begin position="486"/>
        <end position="496"/>
    </location>
</feature>
<comment type="caution">
    <text evidence="2">The sequence shown here is derived from an EMBL/GenBank/DDBJ whole genome shotgun (WGS) entry which is preliminary data.</text>
</comment>
<feature type="compositionally biased region" description="Basic and acidic residues" evidence="1">
    <location>
        <begin position="378"/>
        <end position="394"/>
    </location>
</feature>
<reference evidence="2" key="1">
    <citation type="journal article" date="2020" name="Stud. Mycol.">
        <title>101 Dothideomycetes genomes: a test case for predicting lifestyles and emergence of pathogens.</title>
        <authorList>
            <person name="Haridas S."/>
            <person name="Albert R."/>
            <person name="Binder M."/>
            <person name="Bloem J."/>
            <person name="Labutti K."/>
            <person name="Salamov A."/>
            <person name="Andreopoulos B."/>
            <person name="Baker S."/>
            <person name="Barry K."/>
            <person name="Bills G."/>
            <person name="Bluhm B."/>
            <person name="Cannon C."/>
            <person name="Castanera R."/>
            <person name="Culley D."/>
            <person name="Daum C."/>
            <person name="Ezra D."/>
            <person name="Gonzalez J."/>
            <person name="Henrissat B."/>
            <person name="Kuo A."/>
            <person name="Liang C."/>
            <person name="Lipzen A."/>
            <person name="Lutzoni F."/>
            <person name="Magnuson J."/>
            <person name="Mondo S."/>
            <person name="Nolan M."/>
            <person name="Ohm R."/>
            <person name="Pangilinan J."/>
            <person name="Park H.-J."/>
            <person name="Ramirez L."/>
            <person name="Alfaro M."/>
            <person name="Sun H."/>
            <person name="Tritt A."/>
            <person name="Yoshinaga Y."/>
            <person name="Zwiers L.-H."/>
            <person name="Turgeon B."/>
            <person name="Goodwin S."/>
            <person name="Spatafora J."/>
            <person name="Crous P."/>
            <person name="Grigoriev I."/>
        </authorList>
    </citation>
    <scope>NUCLEOTIDE SEQUENCE</scope>
    <source>
        <strain evidence="2">CBS 130266</strain>
    </source>
</reference>
<evidence type="ECO:0000256" key="1">
    <source>
        <dbReference type="SAM" id="MobiDB-lite"/>
    </source>
</evidence>
<dbReference type="Proteomes" id="UP000800235">
    <property type="component" value="Unassembled WGS sequence"/>
</dbReference>
<feature type="compositionally biased region" description="Polar residues" evidence="1">
    <location>
        <begin position="509"/>
        <end position="523"/>
    </location>
</feature>
<feature type="region of interest" description="Disordered" evidence="1">
    <location>
        <begin position="361"/>
        <end position="536"/>
    </location>
</feature>
<evidence type="ECO:0000313" key="3">
    <source>
        <dbReference type="Proteomes" id="UP000800235"/>
    </source>
</evidence>
<feature type="region of interest" description="Disordered" evidence="1">
    <location>
        <begin position="602"/>
        <end position="693"/>
    </location>
</feature>
<keyword evidence="3" id="KW-1185">Reference proteome</keyword>
<dbReference type="EMBL" id="MU007048">
    <property type="protein sequence ID" value="KAF2429255.1"/>
    <property type="molecule type" value="Genomic_DNA"/>
</dbReference>
<sequence>MSIGSSEDSSVLPRGGGLLRHASGAQGTAPTNAGINSLELPNGFEADVGDRSAPLHSPYTSEQAIELCQACRRIDDWIEEQVNILIEFTQDIGGEADSLLVLGGVTSQVQDDCQTCLIYPPEERYTMANSIHLHMFGIDRIFTDKGSNVILPRGILVEQEDTQTVFPLEFEGADNPVVNLGPRFRHDGSTTNPFSIFANEGAQTRPIYDGEGLHRGNQQLQRTRLNILLEIYISENFRTPKPSPLPRLRQPDAPWRSFSETREVYPIEKKAKHYSKDFFDIFTKQLVTNSHLDTPGRSFWDINPVYQTAGFVENAAHWYELSGDGRAMLVKMRLPRVEIENVDDHTLKVGDLVSFTASHIPEASMDKENENYGEELDTSLREETTTTATHEHDTSVSAPQETEPFPSFDPALTRRSTVDGSFAGGMSKPKASDENHSPNKMEAEADELSPSGISARTQDSQSAHTDPDTSKKGKEPMRATGIHSANWRSRSPSPQKIDTPVNDAAFTAPSWTTSHNAATNANSDGKRKENYTSQATQMETVSVHESIPIGRPFWKFDPNSTPRLRLITPTVGMVIAPPAPPPPKPIASSKDFWKALPAGQVEKRAEPGRAHTKPDPEAKPVLSPSNTNVLLANDWPDLDAGQGSKPIEPHPTYASSVSGGKSATRPSKPNVLLENDWPLLKRNPSVSEPPLWL</sequence>
<protein>
    <submittedName>
        <fullName evidence="2">Uncharacterized protein</fullName>
    </submittedName>
</protein>
<accession>A0A9P4NPH2</accession>
<feature type="compositionally biased region" description="Basic and acidic residues" evidence="1">
    <location>
        <begin position="602"/>
        <end position="618"/>
    </location>
</feature>
<feature type="compositionally biased region" description="Polar residues" evidence="1">
    <location>
        <begin position="25"/>
        <end position="35"/>
    </location>
</feature>
<feature type="region of interest" description="Disordered" evidence="1">
    <location>
        <begin position="1"/>
        <end position="36"/>
    </location>
</feature>
<proteinExistence type="predicted"/>
<gene>
    <name evidence="2" type="ORF">EJ08DRAFT_698397</name>
</gene>
<dbReference type="AlphaFoldDB" id="A0A9P4NPH2"/>